<dbReference type="KEGG" id="fpl:Ferp_1859"/>
<sequence>MDEKRIARYLDKLNHIEERLNDIKEWIDEALEDKKTRLAVYKAAQEAIEATCDIIAMYLKDNRIPPKDDYTNIEKWGELTKQKDLADCLKIANGLRNRLVHHYNGLNDALAIESIKDIFPCIERFVKEVRGWLRRVT</sequence>
<gene>
    <name evidence="6" type="ordered locus">Ferp_1859</name>
</gene>
<dbReference type="EMBL" id="CP001899">
    <property type="protein sequence ID" value="ADC66002.1"/>
    <property type="molecule type" value="Genomic_DNA"/>
</dbReference>
<dbReference type="GO" id="GO:0110001">
    <property type="term" value="C:toxin-antitoxin complex"/>
    <property type="evidence" value="ECO:0007669"/>
    <property type="project" value="InterPro"/>
</dbReference>
<keyword evidence="7" id="KW-1185">Reference proteome</keyword>
<evidence type="ECO:0008006" key="8">
    <source>
        <dbReference type="Google" id="ProtNLM"/>
    </source>
</evidence>
<dbReference type="Proteomes" id="UP000002613">
    <property type="component" value="Chromosome"/>
</dbReference>
<keyword evidence="1" id="KW-0597">Phosphoprotein</keyword>
<organism evidence="6 7">
    <name type="scientific">Ferroglobus placidus (strain DSM 10642 / AEDII12DO)</name>
    <dbReference type="NCBI Taxonomy" id="589924"/>
    <lineage>
        <taxon>Archaea</taxon>
        <taxon>Methanobacteriati</taxon>
        <taxon>Methanobacteriota</taxon>
        <taxon>Archaeoglobi</taxon>
        <taxon>Archaeoglobales</taxon>
        <taxon>Archaeoglobaceae</taxon>
        <taxon>Ferroglobus</taxon>
    </lineage>
</organism>
<dbReference type="Gene3D" id="1.20.120.580">
    <property type="entry name" value="bsu32300-like"/>
    <property type="match status" value="1"/>
</dbReference>
<evidence type="ECO:0000313" key="7">
    <source>
        <dbReference type="Proteomes" id="UP000002613"/>
    </source>
</evidence>
<dbReference type="GO" id="GO:0016787">
    <property type="term" value="F:hydrolase activity"/>
    <property type="evidence" value="ECO:0007669"/>
    <property type="project" value="UniProtKB-KW"/>
</dbReference>
<dbReference type="AlphaFoldDB" id="D3RZT9"/>
<protein>
    <recommendedName>
        <fullName evidence="8">DUF86 domain-containing protein</fullName>
    </recommendedName>
</protein>
<dbReference type="GeneID" id="8779388"/>
<keyword evidence="3" id="KW-0540">Nuclease</keyword>
<dbReference type="STRING" id="589924.Ferp_1859"/>
<dbReference type="PaxDb" id="589924-Ferp_1859"/>
<keyword evidence="4" id="KW-0378">Hydrolase</keyword>
<evidence type="ECO:0000256" key="1">
    <source>
        <dbReference type="ARBA" id="ARBA00022553"/>
    </source>
</evidence>
<keyword evidence="2" id="KW-1277">Toxin-antitoxin system</keyword>
<dbReference type="eggNOG" id="arCOG02108">
    <property type="taxonomic scope" value="Archaea"/>
</dbReference>
<reference evidence="6 7" key="2">
    <citation type="journal article" date="2011" name="Stand. Genomic Sci.">
        <title>Complete genome sequence of Ferroglobus placidus AEDII12DO.</title>
        <authorList>
            <person name="Anderson I."/>
            <person name="Risso C."/>
            <person name="Holmes D."/>
            <person name="Lucas S."/>
            <person name="Copeland A."/>
            <person name="Lapidus A."/>
            <person name="Cheng J.F."/>
            <person name="Bruce D."/>
            <person name="Goodwin L."/>
            <person name="Pitluck S."/>
            <person name="Saunders E."/>
            <person name="Brettin T."/>
            <person name="Detter J.C."/>
            <person name="Han C."/>
            <person name="Tapia R."/>
            <person name="Larimer F."/>
            <person name="Land M."/>
            <person name="Hauser L."/>
            <person name="Woyke T."/>
            <person name="Lovley D."/>
            <person name="Kyrpides N."/>
            <person name="Ivanova N."/>
        </authorList>
    </citation>
    <scope>NUCLEOTIDE SEQUENCE [LARGE SCALE GENOMIC DNA]</scope>
    <source>
        <strain evidence="7">DSM 10642 / AEDII12DO</strain>
    </source>
</reference>
<dbReference type="InterPro" id="IPR008201">
    <property type="entry name" value="HepT-like"/>
</dbReference>
<evidence type="ECO:0000256" key="4">
    <source>
        <dbReference type="ARBA" id="ARBA00022801"/>
    </source>
</evidence>
<dbReference type="Pfam" id="PF01934">
    <property type="entry name" value="HepT-like"/>
    <property type="match status" value="1"/>
</dbReference>
<dbReference type="OrthoDB" id="105549at2157"/>
<reference evidence="7" key="1">
    <citation type="submission" date="2010-02" db="EMBL/GenBank/DDBJ databases">
        <title>Complete sequence of Ferroglobus placidus DSM 10642.</title>
        <authorList>
            <consortium name="US DOE Joint Genome Institute"/>
            <person name="Lucas S."/>
            <person name="Copeland A."/>
            <person name="Lapidus A."/>
            <person name="Cheng J.-F."/>
            <person name="Bruce D."/>
            <person name="Goodwin L."/>
            <person name="Pitluck S."/>
            <person name="Saunders E."/>
            <person name="Brettin T."/>
            <person name="Detter J.C."/>
            <person name="Han C."/>
            <person name="Tapia R."/>
            <person name="Larimer F."/>
            <person name="Land M."/>
            <person name="Hauser L."/>
            <person name="Kyrpides N."/>
            <person name="Ivanova N."/>
            <person name="Holmes D."/>
            <person name="Lovley D."/>
            <person name="Kyrpides N."/>
            <person name="Anderson I.J."/>
            <person name="Woyke T."/>
        </authorList>
    </citation>
    <scope>NUCLEOTIDE SEQUENCE [LARGE SCALE GENOMIC DNA]</scope>
    <source>
        <strain evidence="7">DSM 10642 / AEDII12DO</strain>
    </source>
</reference>
<dbReference type="InterPro" id="IPR037038">
    <property type="entry name" value="HepT-like_sf"/>
</dbReference>
<evidence type="ECO:0000256" key="3">
    <source>
        <dbReference type="ARBA" id="ARBA00022722"/>
    </source>
</evidence>
<dbReference type="GO" id="GO:0004540">
    <property type="term" value="F:RNA nuclease activity"/>
    <property type="evidence" value="ECO:0007669"/>
    <property type="project" value="InterPro"/>
</dbReference>
<dbReference type="HOGENOM" id="CLU_152343_0_0_2"/>
<evidence type="ECO:0000256" key="5">
    <source>
        <dbReference type="ARBA" id="ARBA00024207"/>
    </source>
</evidence>
<name>D3RZT9_FERPA</name>
<comment type="similarity">
    <text evidence="5">Belongs to the HepT RNase toxin family.</text>
</comment>
<evidence type="ECO:0000256" key="2">
    <source>
        <dbReference type="ARBA" id="ARBA00022649"/>
    </source>
</evidence>
<evidence type="ECO:0000313" key="6">
    <source>
        <dbReference type="EMBL" id="ADC66002.1"/>
    </source>
</evidence>
<dbReference type="RefSeq" id="WP_012966341.1">
    <property type="nucleotide sequence ID" value="NC_013849.1"/>
</dbReference>
<accession>D3RZT9</accession>
<proteinExistence type="inferred from homology"/>